<organism evidence="2 3">
    <name type="scientific">Geobacillus thermodenitrificans (strain NG80-2)</name>
    <dbReference type="NCBI Taxonomy" id="420246"/>
    <lineage>
        <taxon>Bacteria</taxon>
        <taxon>Bacillati</taxon>
        <taxon>Bacillota</taxon>
        <taxon>Bacilli</taxon>
        <taxon>Bacillales</taxon>
        <taxon>Anoxybacillaceae</taxon>
        <taxon>Geobacillus</taxon>
    </lineage>
</organism>
<proteinExistence type="predicted"/>
<accession>A4INY5</accession>
<evidence type="ECO:0000313" key="2">
    <source>
        <dbReference type="EMBL" id="ABO67039.1"/>
    </source>
</evidence>
<protein>
    <submittedName>
        <fullName evidence="2">Uncharacterized protein</fullName>
    </submittedName>
</protein>
<dbReference type="InterPro" id="IPR025625">
    <property type="entry name" value="YuzL"/>
</dbReference>
<dbReference type="AlphaFoldDB" id="A4INY5"/>
<sequence length="68" mass="7236">MSRGCSDEFTYNGTPVGTIKAEVIGVSKRKKDRSKTGVSAPNVRGQGTTETETGAFALDSARKKTKID</sequence>
<dbReference type="HOGENOM" id="CLU_2787989_0_0_9"/>
<dbReference type="KEGG" id="gtn:GTNG_1675"/>
<dbReference type="Proteomes" id="UP000001578">
    <property type="component" value="Chromosome"/>
</dbReference>
<dbReference type="EMBL" id="CP000557">
    <property type="protein sequence ID" value="ABO67039.1"/>
    <property type="molecule type" value="Genomic_DNA"/>
</dbReference>
<dbReference type="eggNOG" id="ENOG5033EXS">
    <property type="taxonomic scope" value="Bacteria"/>
</dbReference>
<name>A4INY5_GEOTN</name>
<gene>
    <name evidence="2" type="ordered locus">GTNG_1675</name>
</gene>
<evidence type="ECO:0000256" key="1">
    <source>
        <dbReference type="SAM" id="MobiDB-lite"/>
    </source>
</evidence>
<feature type="region of interest" description="Disordered" evidence="1">
    <location>
        <begin position="27"/>
        <end position="68"/>
    </location>
</feature>
<reference evidence="2 3" key="1">
    <citation type="journal article" date="2007" name="Proc. Natl. Acad. Sci. U.S.A.">
        <title>Genome and proteome of long-chain alkane degrading Geobacillus thermodenitrificans NG80-2 isolated from a deep-subsurface oil reservoir.</title>
        <authorList>
            <person name="Feng L."/>
            <person name="Wang W."/>
            <person name="Cheng J."/>
            <person name="Ren Y."/>
            <person name="Zhao G."/>
            <person name="Gao C."/>
            <person name="Tang Y."/>
            <person name="Liu X."/>
            <person name="Han W."/>
            <person name="Peng X."/>
            <person name="Liu R."/>
            <person name="Wang L."/>
        </authorList>
    </citation>
    <scope>NUCLEOTIDE SEQUENCE [LARGE SCALE GENOMIC DNA]</scope>
    <source>
        <strain evidence="2 3">NG80-2</strain>
    </source>
</reference>
<evidence type="ECO:0000313" key="3">
    <source>
        <dbReference type="Proteomes" id="UP000001578"/>
    </source>
</evidence>
<dbReference type="Pfam" id="PF14115">
    <property type="entry name" value="YuzL"/>
    <property type="match status" value="1"/>
</dbReference>